<comment type="similarity">
    <text evidence="1">Belongs to the CPA3 antiporters (TC 2.A.63) subunit G family.</text>
</comment>
<gene>
    <name evidence="3" type="ORF">BJ972_002477</name>
    <name evidence="4" type="ORF">ESP50_01380</name>
</gene>
<dbReference type="PANTHER" id="PTHR34703">
    <property type="entry name" value="ANTIPORTER SUBUNIT MNHG2-RELATED"/>
    <property type="match status" value="1"/>
</dbReference>
<dbReference type="OrthoDB" id="3430828at2"/>
<dbReference type="Proteomes" id="UP000581087">
    <property type="component" value="Unassembled WGS sequence"/>
</dbReference>
<dbReference type="Proteomes" id="UP000292686">
    <property type="component" value="Unassembled WGS sequence"/>
</dbReference>
<reference evidence="4 5" key="1">
    <citation type="submission" date="2019-01" db="EMBL/GenBank/DDBJ databases">
        <title>Agromyces.</title>
        <authorList>
            <person name="Li J."/>
        </authorList>
    </citation>
    <scope>NUCLEOTIDE SEQUENCE [LARGE SCALE GENOMIC DNA]</scope>
    <source>
        <strain evidence="4 5">DSM 23870</strain>
    </source>
</reference>
<accession>A0A4Q2MCP6</accession>
<feature type="transmembrane region" description="Helical" evidence="2">
    <location>
        <begin position="7"/>
        <end position="28"/>
    </location>
</feature>
<feature type="transmembrane region" description="Helical" evidence="2">
    <location>
        <begin position="65"/>
        <end position="87"/>
    </location>
</feature>
<evidence type="ECO:0000313" key="6">
    <source>
        <dbReference type="Proteomes" id="UP000581087"/>
    </source>
</evidence>
<dbReference type="Pfam" id="PF03334">
    <property type="entry name" value="PhaG_MnhG_YufB"/>
    <property type="match status" value="1"/>
</dbReference>
<comment type="caution">
    <text evidence="4">The sequence shown here is derived from an EMBL/GenBank/DDBJ whole genome shotgun (WGS) entry which is preliminary data.</text>
</comment>
<dbReference type="AlphaFoldDB" id="A0A4Q2MCP6"/>
<dbReference type="PANTHER" id="PTHR34703:SF1">
    <property type="entry name" value="ANTIPORTER SUBUNIT MNHG2-RELATED"/>
    <property type="match status" value="1"/>
</dbReference>
<dbReference type="InterPro" id="IPR005133">
    <property type="entry name" value="PhaG_MnhG_YufB"/>
</dbReference>
<evidence type="ECO:0000313" key="5">
    <source>
        <dbReference type="Proteomes" id="UP000292686"/>
    </source>
</evidence>
<sequence>MTFAFDIIGNALIVVGALIFASAALGVLRFPDAYTRISAVGTAGGLGMVFVVIGALALQPNILDAVKVVLIVALQLATSAIGSIAIARSASLTGAPMRRARYDELEDGT</sequence>
<organism evidence="4 5">
    <name type="scientific">Agromyces atrinae</name>
    <dbReference type="NCBI Taxonomy" id="592376"/>
    <lineage>
        <taxon>Bacteria</taxon>
        <taxon>Bacillati</taxon>
        <taxon>Actinomycetota</taxon>
        <taxon>Actinomycetes</taxon>
        <taxon>Micrococcales</taxon>
        <taxon>Microbacteriaceae</taxon>
        <taxon>Agromyces</taxon>
    </lineage>
</organism>
<name>A0A4Q2MCP6_9MICO</name>
<evidence type="ECO:0000256" key="1">
    <source>
        <dbReference type="ARBA" id="ARBA00008404"/>
    </source>
</evidence>
<evidence type="ECO:0000256" key="2">
    <source>
        <dbReference type="SAM" id="Phobius"/>
    </source>
</evidence>
<keyword evidence="2" id="KW-1133">Transmembrane helix</keyword>
<protein>
    <submittedName>
        <fullName evidence="4">Cation:proton antiporter</fullName>
    </submittedName>
    <submittedName>
        <fullName evidence="3">Multicomponent Na+:H+ antiporter subunit G</fullName>
    </submittedName>
</protein>
<proteinExistence type="inferred from homology"/>
<evidence type="ECO:0000313" key="3">
    <source>
        <dbReference type="EMBL" id="NYD67958.1"/>
    </source>
</evidence>
<feature type="transmembrane region" description="Helical" evidence="2">
    <location>
        <begin position="34"/>
        <end position="58"/>
    </location>
</feature>
<keyword evidence="2" id="KW-0472">Membrane</keyword>
<dbReference type="EMBL" id="SDPM01000001">
    <property type="protein sequence ID" value="RXZ87881.1"/>
    <property type="molecule type" value="Genomic_DNA"/>
</dbReference>
<reference evidence="3 6" key="2">
    <citation type="submission" date="2020-07" db="EMBL/GenBank/DDBJ databases">
        <title>Sequencing the genomes of 1000 actinobacteria strains.</title>
        <authorList>
            <person name="Klenk H.-P."/>
        </authorList>
    </citation>
    <scope>NUCLEOTIDE SEQUENCE [LARGE SCALE GENOMIC DNA]</scope>
    <source>
        <strain evidence="3 6">DSM 23870</strain>
    </source>
</reference>
<dbReference type="EMBL" id="JACCBI010000001">
    <property type="protein sequence ID" value="NYD67958.1"/>
    <property type="molecule type" value="Genomic_DNA"/>
</dbReference>
<dbReference type="GO" id="GO:0015385">
    <property type="term" value="F:sodium:proton antiporter activity"/>
    <property type="evidence" value="ECO:0007669"/>
    <property type="project" value="TreeGrafter"/>
</dbReference>
<dbReference type="RefSeq" id="WP_129172146.1">
    <property type="nucleotide sequence ID" value="NZ_JACCBI010000001.1"/>
</dbReference>
<keyword evidence="5" id="KW-1185">Reference proteome</keyword>
<evidence type="ECO:0000313" key="4">
    <source>
        <dbReference type="EMBL" id="RXZ87881.1"/>
    </source>
</evidence>
<keyword evidence="2" id="KW-0812">Transmembrane</keyword>